<evidence type="ECO:0000313" key="3">
    <source>
        <dbReference type="Proteomes" id="UP001500190"/>
    </source>
</evidence>
<evidence type="ECO:0008006" key="4">
    <source>
        <dbReference type="Google" id="ProtNLM"/>
    </source>
</evidence>
<keyword evidence="1" id="KW-0472">Membrane</keyword>
<feature type="transmembrane region" description="Helical" evidence="1">
    <location>
        <begin position="527"/>
        <end position="544"/>
    </location>
</feature>
<keyword evidence="3" id="KW-1185">Reference proteome</keyword>
<organism evidence="2 3">
    <name type="scientific">Kribbella karoonensis</name>
    <dbReference type="NCBI Taxonomy" id="324851"/>
    <lineage>
        <taxon>Bacteria</taxon>
        <taxon>Bacillati</taxon>
        <taxon>Actinomycetota</taxon>
        <taxon>Actinomycetes</taxon>
        <taxon>Propionibacteriales</taxon>
        <taxon>Kribbellaceae</taxon>
        <taxon>Kribbella</taxon>
    </lineage>
</organism>
<name>A0ABN2DGZ2_9ACTN</name>
<keyword evidence="1" id="KW-1133">Transmembrane helix</keyword>
<dbReference type="RefSeq" id="WP_344189109.1">
    <property type="nucleotide sequence ID" value="NZ_BAAAND010000003.1"/>
</dbReference>
<evidence type="ECO:0000256" key="1">
    <source>
        <dbReference type="SAM" id="Phobius"/>
    </source>
</evidence>
<evidence type="ECO:0000313" key="2">
    <source>
        <dbReference type="EMBL" id="GAA1575683.1"/>
    </source>
</evidence>
<dbReference type="SUPFAM" id="SSF63411">
    <property type="entry name" value="LuxS/MPP-like metallohydrolase"/>
    <property type="match status" value="1"/>
</dbReference>
<dbReference type="Gene3D" id="3.30.830.10">
    <property type="entry name" value="Metalloenzyme, LuxS/M16 peptidase-like"/>
    <property type="match status" value="2"/>
</dbReference>
<accession>A0ABN2DGZ2</accession>
<dbReference type="InterPro" id="IPR011249">
    <property type="entry name" value="Metalloenz_LuxS/M16"/>
</dbReference>
<keyword evidence="1" id="KW-0812">Transmembrane</keyword>
<sequence>MSGELRETEVDGVPVYWVPGERRMRGSLWFRAGVADEALPRHGWLHLLEHLALHGRDSIRAPINGSVSMLHTTFDVEGEPNDVAEFLQRLCGWLSAPDFSDLEHERRVLRAESATRRPGQVDLHMLWRYGAQGPGLVAYDEYGLHTAEPDRLRALAAEAFARGNAVLALTGPPPAGLRLPLNDGARWLARPAVPCEQPLPAGFAGPSGGVALSGALSRSTAGPSLARALRRGLETGFRHGTGVGYSAWASYELVDPDTAMLTAGMDILPEARTTVVGETMAVLRGLRDRGPDPTDLRDELDEEVRRLKAEPAETWMPYLAAREVLLGRPVRDRDDLIAEAAGTTVEEVRQAALSMWGNLLLSVDPETVVDPQLTWLDGPKPAVGAETGQHFRPAGWPVTKGRLTVGRDSARIKTPTSETSATFDQLAVVVAYPDGGRHLIRRDGYQVPIEPAQWKNGRQATLAVDAATSPALRVPMPDRDAATIPRSSVTWAMKAAYWLKRPELWVLTALVAVVVIALATSTEIGDLLPRAVGVGVATCLLVFFQRRKDSR</sequence>
<comment type="caution">
    <text evidence="2">The sequence shown here is derived from an EMBL/GenBank/DDBJ whole genome shotgun (WGS) entry which is preliminary data.</text>
</comment>
<dbReference type="EMBL" id="BAAAND010000003">
    <property type="protein sequence ID" value="GAA1575683.1"/>
    <property type="molecule type" value="Genomic_DNA"/>
</dbReference>
<dbReference type="Proteomes" id="UP001500190">
    <property type="component" value="Unassembled WGS sequence"/>
</dbReference>
<proteinExistence type="predicted"/>
<protein>
    <recommendedName>
        <fullName evidence="4">Zn-dependent peptidase</fullName>
    </recommendedName>
</protein>
<gene>
    <name evidence="2" type="ORF">GCM10009742_18710</name>
</gene>
<reference evidence="2 3" key="1">
    <citation type="journal article" date="2019" name="Int. J. Syst. Evol. Microbiol.">
        <title>The Global Catalogue of Microorganisms (GCM) 10K type strain sequencing project: providing services to taxonomists for standard genome sequencing and annotation.</title>
        <authorList>
            <consortium name="The Broad Institute Genomics Platform"/>
            <consortium name="The Broad Institute Genome Sequencing Center for Infectious Disease"/>
            <person name="Wu L."/>
            <person name="Ma J."/>
        </authorList>
    </citation>
    <scope>NUCLEOTIDE SEQUENCE [LARGE SCALE GENOMIC DNA]</scope>
    <source>
        <strain evidence="2 3">JCM 14304</strain>
    </source>
</reference>
<feature type="transmembrane region" description="Helical" evidence="1">
    <location>
        <begin position="504"/>
        <end position="521"/>
    </location>
</feature>